<dbReference type="InterPro" id="IPR004589">
    <property type="entry name" value="DNA_helicase_ATP-dep_RecQ"/>
</dbReference>
<dbReference type="PROSITE" id="PS51194">
    <property type="entry name" value="HELICASE_CTER"/>
    <property type="match status" value="1"/>
</dbReference>
<dbReference type="GO" id="GO:0043590">
    <property type="term" value="C:bacterial nucleoid"/>
    <property type="evidence" value="ECO:0007669"/>
    <property type="project" value="TreeGrafter"/>
</dbReference>
<keyword evidence="5 15" id="KW-0347">Helicase</keyword>
<protein>
    <recommendedName>
        <fullName evidence="11">ATP-dependent DNA helicase RecQ</fullName>
        <ecNumber evidence="10">5.6.2.4</ecNumber>
    </recommendedName>
    <alternativeName>
        <fullName evidence="12">DNA 3'-5' helicase RecQ</fullName>
    </alternativeName>
</protein>
<name>A0A3N0EWM1_SINP1</name>
<dbReference type="EMBL" id="RJTM01000018">
    <property type="protein sequence ID" value="RNL92295.1"/>
    <property type="molecule type" value="Genomic_DNA"/>
</dbReference>
<keyword evidence="2" id="KW-0479">Metal-binding</keyword>
<reference evidence="15 16" key="1">
    <citation type="submission" date="2018-10" db="EMBL/GenBank/DDBJ databases">
        <title>Sinomicrobium pectinilyticum sp. nov., a pectinase-producing bacterium isolated from alkaline and saline soil, and emended description of the genus Sinomicrobium.</title>
        <authorList>
            <person name="Cheng B."/>
            <person name="Li C."/>
            <person name="Lai Q."/>
            <person name="Du M."/>
            <person name="Shao Z."/>
            <person name="Xu P."/>
            <person name="Yang C."/>
        </authorList>
    </citation>
    <scope>NUCLEOTIDE SEQUENCE [LARGE SCALE GENOMIC DNA]</scope>
    <source>
        <strain evidence="15 16">5DNS001</strain>
    </source>
</reference>
<dbReference type="SMART" id="SM00487">
    <property type="entry name" value="DEXDc"/>
    <property type="match status" value="1"/>
</dbReference>
<evidence type="ECO:0000259" key="14">
    <source>
        <dbReference type="PROSITE" id="PS51194"/>
    </source>
</evidence>
<evidence type="ECO:0000256" key="12">
    <source>
        <dbReference type="ARBA" id="ARBA00044550"/>
    </source>
</evidence>
<dbReference type="GO" id="GO:0016787">
    <property type="term" value="F:hydrolase activity"/>
    <property type="evidence" value="ECO:0007669"/>
    <property type="project" value="UniProtKB-KW"/>
</dbReference>
<evidence type="ECO:0000256" key="5">
    <source>
        <dbReference type="ARBA" id="ARBA00022806"/>
    </source>
</evidence>
<organism evidence="15 16">
    <name type="scientific">Sinomicrobium pectinilyticum</name>
    <dbReference type="NCBI Taxonomy" id="1084421"/>
    <lineage>
        <taxon>Bacteria</taxon>
        <taxon>Pseudomonadati</taxon>
        <taxon>Bacteroidota</taxon>
        <taxon>Flavobacteriia</taxon>
        <taxon>Flavobacteriales</taxon>
        <taxon>Flavobacteriaceae</taxon>
        <taxon>Sinomicrobium</taxon>
    </lineage>
</organism>
<keyword evidence="6" id="KW-0067">ATP-binding</keyword>
<keyword evidence="3" id="KW-0547">Nucleotide-binding</keyword>
<comment type="similarity">
    <text evidence="1">Belongs to the helicase family. RecQ subfamily.</text>
</comment>
<dbReference type="InterPro" id="IPR014001">
    <property type="entry name" value="Helicase_ATP-bd"/>
</dbReference>
<dbReference type="SMART" id="SM00490">
    <property type="entry name" value="HELICc"/>
    <property type="match status" value="1"/>
</dbReference>
<evidence type="ECO:0000256" key="7">
    <source>
        <dbReference type="ARBA" id="ARBA00023125"/>
    </source>
</evidence>
<dbReference type="AlphaFoldDB" id="A0A3N0EWM1"/>
<dbReference type="NCBIfam" id="TIGR00614">
    <property type="entry name" value="recQ_fam"/>
    <property type="match status" value="1"/>
</dbReference>
<comment type="caution">
    <text evidence="15">The sequence shown here is derived from an EMBL/GenBank/DDBJ whole genome shotgun (WGS) entry which is preliminary data.</text>
</comment>
<dbReference type="InterPro" id="IPR001650">
    <property type="entry name" value="Helicase_C-like"/>
</dbReference>
<keyword evidence="4" id="KW-0378">Hydrolase</keyword>
<dbReference type="PANTHER" id="PTHR13710">
    <property type="entry name" value="DNA HELICASE RECQ FAMILY MEMBER"/>
    <property type="match status" value="1"/>
</dbReference>
<dbReference type="GO" id="GO:0043138">
    <property type="term" value="F:3'-5' DNA helicase activity"/>
    <property type="evidence" value="ECO:0007669"/>
    <property type="project" value="UniProtKB-EC"/>
</dbReference>
<dbReference type="GO" id="GO:0005524">
    <property type="term" value="F:ATP binding"/>
    <property type="evidence" value="ECO:0007669"/>
    <property type="project" value="UniProtKB-KW"/>
</dbReference>
<evidence type="ECO:0000256" key="10">
    <source>
        <dbReference type="ARBA" id="ARBA00034808"/>
    </source>
</evidence>
<dbReference type="GO" id="GO:0046872">
    <property type="term" value="F:metal ion binding"/>
    <property type="evidence" value="ECO:0007669"/>
    <property type="project" value="UniProtKB-KW"/>
</dbReference>
<evidence type="ECO:0000256" key="11">
    <source>
        <dbReference type="ARBA" id="ARBA00044535"/>
    </source>
</evidence>
<dbReference type="GO" id="GO:0003677">
    <property type="term" value="F:DNA binding"/>
    <property type="evidence" value="ECO:0007669"/>
    <property type="project" value="UniProtKB-KW"/>
</dbReference>
<evidence type="ECO:0000256" key="2">
    <source>
        <dbReference type="ARBA" id="ARBA00022723"/>
    </source>
</evidence>
<dbReference type="Gene3D" id="3.40.50.300">
    <property type="entry name" value="P-loop containing nucleotide triphosphate hydrolases"/>
    <property type="match status" value="2"/>
</dbReference>
<dbReference type="SUPFAM" id="SSF52540">
    <property type="entry name" value="P-loop containing nucleoside triphosphate hydrolases"/>
    <property type="match status" value="1"/>
</dbReference>
<proteinExistence type="inferred from homology"/>
<dbReference type="OrthoDB" id="9763310at2"/>
<dbReference type="InterPro" id="IPR036388">
    <property type="entry name" value="WH-like_DNA-bd_sf"/>
</dbReference>
<keyword evidence="16" id="KW-1185">Reference proteome</keyword>
<keyword evidence="8" id="KW-0413">Isomerase</keyword>
<evidence type="ECO:0000256" key="6">
    <source>
        <dbReference type="ARBA" id="ARBA00022840"/>
    </source>
</evidence>
<feature type="domain" description="Helicase C-terminal" evidence="14">
    <location>
        <begin position="216"/>
        <end position="370"/>
    </location>
</feature>
<evidence type="ECO:0000313" key="15">
    <source>
        <dbReference type="EMBL" id="RNL92295.1"/>
    </source>
</evidence>
<dbReference type="PANTHER" id="PTHR13710:SF105">
    <property type="entry name" value="ATP-DEPENDENT DNA HELICASE Q1"/>
    <property type="match status" value="1"/>
</dbReference>
<evidence type="ECO:0000256" key="3">
    <source>
        <dbReference type="ARBA" id="ARBA00022741"/>
    </source>
</evidence>
<evidence type="ECO:0000256" key="8">
    <source>
        <dbReference type="ARBA" id="ARBA00023235"/>
    </source>
</evidence>
<dbReference type="EC" id="5.6.2.4" evidence="10"/>
<dbReference type="InterPro" id="IPR032284">
    <property type="entry name" value="RecQ_Zn-bd"/>
</dbReference>
<dbReference type="Proteomes" id="UP000267469">
    <property type="component" value="Unassembled WGS sequence"/>
</dbReference>
<dbReference type="GO" id="GO:0006310">
    <property type="term" value="P:DNA recombination"/>
    <property type="evidence" value="ECO:0007669"/>
    <property type="project" value="InterPro"/>
</dbReference>
<dbReference type="GO" id="GO:0009378">
    <property type="term" value="F:four-way junction helicase activity"/>
    <property type="evidence" value="ECO:0007669"/>
    <property type="project" value="TreeGrafter"/>
</dbReference>
<sequence length="635" mass="72451">MEPLQILNKYWGFDSFRHPQRQIINALLDGQDAFALLPTGGGKSVCFQVPALAREGICIVVSPLVALIRDQVENLKARGIKTAALAGGLKYDEVDSILDNCIYGNYKFLYLSPERLQQEVVIERIRQMPVNLIAIDEAHCISQWGNDFRPAYRNCAVLKEMFPQVPIVALTASATAKVVDDILDNLKMKDATVFRKSFARTNIAYMVFEEEDKLYRLKQILRKNRETSIVYVRNRKATSEIAAHLNANGITAGYYHGGITPEEKNDKLRQWLNNTIQVMVATNAFGMGIDKPDVKTVIHMHLPESMESYYQEAGRAGRNGEKAFAVILKNNQDEHYLKKQFLENLPDIAFIKLLYKKLNNYFQVSYGEGENDTFSFHFNHFCSTYHLNPVLTYNGLKLLDRNSVISLSEQFERKTTVQFTITNHRLFLYMDKNPRSEHIVQAILRTYGGIFDNETTVNPQLIAQKTASEEKTVIAVLEQLARDEIISYNAEHTDARLTFLVPREDDITINVIAKGIKKQNKQKYEQVASVIRYTEDDNTCKSLRILSYFGENNGTECGICSVCIRKKQTGVSGEVMKIIEEETLKALRQKAMTSRELADTLTFREKYVLDVIKALLEAGKIRINDRNEYEVKQGN</sequence>
<evidence type="ECO:0000259" key="13">
    <source>
        <dbReference type="PROSITE" id="PS51192"/>
    </source>
</evidence>
<dbReference type="InterPro" id="IPR027417">
    <property type="entry name" value="P-loop_NTPase"/>
</dbReference>
<dbReference type="Pfam" id="PF16124">
    <property type="entry name" value="RecQ_Zn_bind"/>
    <property type="match status" value="1"/>
</dbReference>
<keyword evidence="7" id="KW-0238">DNA-binding</keyword>
<dbReference type="Gene3D" id="1.10.10.10">
    <property type="entry name" value="Winged helix-like DNA-binding domain superfamily/Winged helix DNA-binding domain"/>
    <property type="match status" value="1"/>
</dbReference>
<accession>A0A3N0EWM1</accession>
<evidence type="ECO:0000256" key="1">
    <source>
        <dbReference type="ARBA" id="ARBA00005446"/>
    </source>
</evidence>
<dbReference type="Pfam" id="PF00271">
    <property type="entry name" value="Helicase_C"/>
    <property type="match status" value="1"/>
</dbReference>
<dbReference type="InterPro" id="IPR011545">
    <property type="entry name" value="DEAD/DEAH_box_helicase_dom"/>
</dbReference>
<dbReference type="Pfam" id="PF00270">
    <property type="entry name" value="DEAD"/>
    <property type="match status" value="1"/>
</dbReference>
<dbReference type="CDD" id="cd17920">
    <property type="entry name" value="DEXHc_RecQ"/>
    <property type="match status" value="1"/>
</dbReference>
<dbReference type="GO" id="GO:0030894">
    <property type="term" value="C:replisome"/>
    <property type="evidence" value="ECO:0007669"/>
    <property type="project" value="TreeGrafter"/>
</dbReference>
<dbReference type="GO" id="GO:0005737">
    <property type="term" value="C:cytoplasm"/>
    <property type="evidence" value="ECO:0007669"/>
    <property type="project" value="TreeGrafter"/>
</dbReference>
<dbReference type="FunFam" id="3.40.50.300:FF:001389">
    <property type="entry name" value="ATP-dependent DNA helicase RecQ"/>
    <property type="match status" value="1"/>
</dbReference>
<dbReference type="GO" id="GO:0006281">
    <property type="term" value="P:DNA repair"/>
    <property type="evidence" value="ECO:0007669"/>
    <property type="project" value="TreeGrafter"/>
</dbReference>
<evidence type="ECO:0000313" key="16">
    <source>
        <dbReference type="Proteomes" id="UP000267469"/>
    </source>
</evidence>
<evidence type="ECO:0000256" key="4">
    <source>
        <dbReference type="ARBA" id="ARBA00022801"/>
    </source>
</evidence>
<gene>
    <name evidence="15" type="ORF">ED312_03795</name>
</gene>
<comment type="catalytic activity">
    <reaction evidence="9">
        <text>Couples ATP hydrolysis with the unwinding of duplex DNA by translocating in the 3'-5' direction.</text>
        <dbReference type="EC" id="5.6.2.4"/>
    </reaction>
</comment>
<feature type="domain" description="Helicase ATP-binding" evidence="13">
    <location>
        <begin position="24"/>
        <end position="192"/>
    </location>
</feature>
<evidence type="ECO:0000256" key="9">
    <source>
        <dbReference type="ARBA" id="ARBA00034617"/>
    </source>
</evidence>
<dbReference type="PROSITE" id="PS51192">
    <property type="entry name" value="HELICASE_ATP_BIND_1"/>
    <property type="match status" value="1"/>
</dbReference>